<dbReference type="AlphaFoldDB" id="A0A451GBT0"/>
<keyword evidence="4 9" id="KW-0418">Kinase</keyword>
<evidence type="ECO:0000313" key="10">
    <source>
        <dbReference type="Proteomes" id="UP000273811"/>
    </source>
</evidence>
<dbReference type="OrthoDB" id="9797605at2"/>
<evidence type="ECO:0000256" key="5">
    <source>
        <dbReference type="ARBA" id="ARBA00023012"/>
    </source>
</evidence>
<sequence>MIHKIYPREQISNYLLIDTFAVVLLTFMVLTSESTTLMMKLLLLLFFFFSFYIALWFRDWRLLTATILGCVSLSLLCIFTEQPIFLFGFIFADLLGRANEKLHIGIGMLAIATMFVIVQWHETGSLISMKSSIFLPVVILQLLLPVIIYIREKAKTLEGELDTANQQIERYIQEEERHRIARDLHDTLGQTLTMIKLKSELAILLVDQDEQQAKAELNDILESSRVALKQVRELVTGMKFISLEEEIARSRELLKEANIESNVEEKGQRLLMPSVDETMLALSLREAVTNIIRHSGARKCNIRLKTDESQFKIIIRDDGVGLMGQSSGNGIQSMKERLQALKGTAEIANASDGGTVVTLALPINSYGKEKSVL</sequence>
<dbReference type="GO" id="GO:0000155">
    <property type="term" value="F:phosphorelay sensor kinase activity"/>
    <property type="evidence" value="ECO:0007669"/>
    <property type="project" value="InterPro"/>
</dbReference>
<dbReference type="GO" id="GO:0046983">
    <property type="term" value="F:protein dimerization activity"/>
    <property type="evidence" value="ECO:0007669"/>
    <property type="project" value="InterPro"/>
</dbReference>
<name>A0A451GBT0_9BACI</name>
<feature type="transmembrane region" description="Helical" evidence="7">
    <location>
        <begin position="12"/>
        <end position="30"/>
    </location>
</feature>
<keyword evidence="5" id="KW-0902">Two-component regulatory system</keyword>
<dbReference type="RefSeq" id="WP_120071676.1">
    <property type="nucleotide sequence ID" value="NZ_CP126113.1"/>
</dbReference>
<dbReference type="InterPro" id="IPR003594">
    <property type="entry name" value="HATPase_dom"/>
</dbReference>
<keyword evidence="3" id="KW-0808">Transferase</keyword>
<keyword evidence="7" id="KW-1133">Transmembrane helix</keyword>
<dbReference type="Proteomes" id="UP000273811">
    <property type="component" value="Unassembled WGS sequence"/>
</dbReference>
<dbReference type="InterPro" id="IPR036890">
    <property type="entry name" value="HATPase_C_sf"/>
</dbReference>
<keyword evidence="6" id="KW-0175">Coiled coil</keyword>
<dbReference type="EC" id="2.7.13.3" evidence="2"/>
<evidence type="ECO:0000256" key="7">
    <source>
        <dbReference type="SAM" id="Phobius"/>
    </source>
</evidence>
<feature type="coiled-coil region" evidence="6">
    <location>
        <begin position="154"/>
        <end position="181"/>
    </location>
</feature>
<accession>A0A451GBT0</accession>
<keyword evidence="10" id="KW-1185">Reference proteome</keyword>
<gene>
    <name evidence="9" type="ORF">D4N35_006555</name>
</gene>
<proteinExistence type="predicted"/>
<dbReference type="GeneID" id="56392749"/>
<dbReference type="SMART" id="SM00387">
    <property type="entry name" value="HATPase_c"/>
    <property type="match status" value="1"/>
</dbReference>
<evidence type="ECO:0000256" key="6">
    <source>
        <dbReference type="SAM" id="Coils"/>
    </source>
</evidence>
<dbReference type="CDD" id="cd16917">
    <property type="entry name" value="HATPase_UhpB-NarQ-NarX-like"/>
    <property type="match status" value="1"/>
</dbReference>
<evidence type="ECO:0000256" key="1">
    <source>
        <dbReference type="ARBA" id="ARBA00000085"/>
    </source>
</evidence>
<comment type="catalytic activity">
    <reaction evidence="1">
        <text>ATP + protein L-histidine = ADP + protein N-phospho-L-histidine.</text>
        <dbReference type="EC" id="2.7.13.3"/>
    </reaction>
</comment>
<evidence type="ECO:0000259" key="8">
    <source>
        <dbReference type="SMART" id="SM00387"/>
    </source>
</evidence>
<evidence type="ECO:0000256" key="2">
    <source>
        <dbReference type="ARBA" id="ARBA00012438"/>
    </source>
</evidence>
<protein>
    <recommendedName>
        <fullName evidence="2">histidine kinase</fullName>
        <ecNumber evidence="2">2.7.13.3</ecNumber>
    </recommendedName>
</protein>
<dbReference type="Pfam" id="PF07730">
    <property type="entry name" value="HisKA_3"/>
    <property type="match status" value="1"/>
</dbReference>
<dbReference type="SUPFAM" id="SSF55874">
    <property type="entry name" value="ATPase domain of HSP90 chaperone/DNA topoisomerase II/histidine kinase"/>
    <property type="match status" value="1"/>
</dbReference>
<dbReference type="Gene3D" id="1.20.5.1930">
    <property type="match status" value="1"/>
</dbReference>
<feature type="transmembrane region" description="Helical" evidence="7">
    <location>
        <begin position="63"/>
        <end position="90"/>
    </location>
</feature>
<dbReference type="PANTHER" id="PTHR24421:SF63">
    <property type="entry name" value="SENSOR HISTIDINE KINASE DESK"/>
    <property type="match status" value="1"/>
</dbReference>
<comment type="caution">
    <text evidence="9">The sequence shown here is derived from an EMBL/GenBank/DDBJ whole genome shotgun (WGS) entry which is preliminary data.</text>
</comment>
<evidence type="ECO:0000256" key="3">
    <source>
        <dbReference type="ARBA" id="ARBA00022679"/>
    </source>
</evidence>
<evidence type="ECO:0000256" key="4">
    <source>
        <dbReference type="ARBA" id="ARBA00022777"/>
    </source>
</evidence>
<dbReference type="Pfam" id="PF02518">
    <property type="entry name" value="HATPase_c"/>
    <property type="match status" value="1"/>
</dbReference>
<dbReference type="InterPro" id="IPR050482">
    <property type="entry name" value="Sensor_HK_TwoCompSys"/>
</dbReference>
<dbReference type="EMBL" id="QYTU02000010">
    <property type="protein sequence ID" value="RWR12517.1"/>
    <property type="molecule type" value="Genomic_DNA"/>
</dbReference>
<dbReference type="InterPro" id="IPR011712">
    <property type="entry name" value="Sig_transdc_His_kin_sub3_dim/P"/>
</dbReference>
<dbReference type="GO" id="GO:0016020">
    <property type="term" value="C:membrane"/>
    <property type="evidence" value="ECO:0007669"/>
    <property type="project" value="InterPro"/>
</dbReference>
<keyword evidence="7" id="KW-0472">Membrane</keyword>
<evidence type="ECO:0000313" key="9">
    <source>
        <dbReference type="EMBL" id="RWR12517.1"/>
    </source>
</evidence>
<keyword evidence="7" id="KW-0812">Transmembrane</keyword>
<feature type="transmembrane region" description="Helical" evidence="7">
    <location>
        <begin position="102"/>
        <end position="121"/>
    </location>
</feature>
<feature type="transmembrane region" description="Helical" evidence="7">
    <location>
        <begin position="133"/>
        <end position="150"/>
    </location>
</feature>
<reference evidence="9" key="1">
    <citation type="submission" date="2018-12" db="EMBL/GenBank/DDBJ databases">
        <authorList>
            <person name="Sun L."/>
            <person name="Chen Z."/>
        </authorList>
    </citation>
    <scope>NUCLEOTIDE SEQUENCE [LARGE SCALE GENOMIC DNA]</scope>
    <source>
        <strain evidence="9">DSM 16012</strain>
    </source>
</reference>
<dbReference type="PANTHER" id="PTHR24421">
    <property type="entry name" value="NITRATE/NITRITE SENSOR PROTEIN NARX-RELATED"/>
    <property type="match status" value="1"/>
</dbReference>
<feature type="domain" description="Histidine kinase/HSP90-like ATPase" evidence="8">
    <location>
        <begin position="275"/>
        <end position="365"/>
    </location>
</feature>
<organism evidence="9 10">
    <name type="scientific">Siminovitchia fortis</name>
    <dbReference type="NCBI Taxonomy" id="254758"/>
    <lineage>
        <taxon>Bacteria</taxon>
        <taxon>Bacillati</taxon>
        <taxon>Bacillota</taxon>
        <taxon>Bacilli</taxon>
        <taxon>Bacillales</taxon>
        <taxon>Bacillaceae</taxon>
        <taxon>Siminovitchia</taxon>
    </lineage>
</organism>
<dbReference type="Gene3D" id="3.30.565.10">
    <property type="entry name" value="Histidine kinase-like ATPase, C-terminal domain"/>
    <property type="match status" value="1"/>
</dbReference>
<feature type="transmembrane region" description="Helical" evidence="7">
    <location>
        <begin position="37"/>
        <end position="57"/>
    </location>
</feature>